<gene>
    <name evidence="2" type="ORF">SAMN06265371_10613</name>
</gene>
<evidence type="ECO:0000256" key="1">
    <source>
        <dbReference type="SAM" id="Phobius"/>
    </source>
</evidence>
<dbReference type="EMBL" id="FZNT01000006">
    <property type="protein sequence ID" value="SNR57874.1"/>
    <property type="molecule type" value="Genomic_DNA"/>
</dbReference>
<name>A0A238XHQ6_9FLAO</name>
<organism evidence="2 3">
    <name type="scientific">Lutibacter agarilyticus</name>
    <dbReference type="NCBI Taxonomy" id="1109740"/>
    <lineage>
        <taxon>Bacteria</taxon>
        <taxon>Pseudomonadati</taxon>
        <taxon>Bacteroidota</taxon>
        <taxon>Flavobacteriia</taxon>
        <taxon>Flavobacteriales</taxon>
        <taxon>Flavobacteriaceae</taxon>
        <taxon>Lutibacter</taxon>
    </lineage>
</organism>
<dbReference type="AlphaFoldDB" id="A0A238XHQ6"/>
<feature type="transmembrane region" description="Helical" evidence="1">
    <location>
        <begin position="6"/>
        <end position="27"/>
    </location>
</feature>
<dbReference type="OrthoDB" id="1439478at2"/>
<sequence>MDEILKPSVIASFTALCISLITLYQFFKNQRFQQKQFDKNLNRTLTNKLYDLRIENYPLAYEITDIIYKHKGGNYDYQELKTVLENLIVWKKGIVNLIISVECRDSFYDLRDVLMKNPANNQEYSKEQIDKIFQANKFFRKQLRRDLGFMYREERLRRK</sequence>
<keyword evidence="1" id="KW-0812">Transmembrane</keyword>
<keyword evidence="1" id="KW-0472">Membrane</keyword>
<evidence type="ECO:0000313" key="3">
    <source>
        <dbReference type="Proteomes" id="UP000198384"/>
    </source>
</evidence>
<evidence type="ECO:0008006" key="4">
    <source>
        <dbReference type="Google" id="ProtNLM"/>
    </source>
</evidence>
<accession>A0A238XHQ6</accession>
<keyword evidence="1" id="KW-1133">Transmembrane helix</keyword>
<evidence type="ECO:0000313" key="2">
    <source>
        <dbReference type="EMBL" id="SNR57874.1"/>
    </source>
</evidence>
<protein>
    <recommendedName>
        <fullName evidence="4">DUF4760 domain-containing protein</fullName>
    </recommendedName>
</protein>
<proteinExistence type="predicted"/>
<dbReference type="Proteomes" id="UP000198384">
    <property type="component" value="Unassembled WGS sequence"/>
</dbReference>
<dbReference type="RefSeq" id="WP_089381777.1">
    <property type="nucleotide sequence ID" value="NZ_FZNT01000006.1"/>
</dbReference>
<reference evidence="2 3" key="1">
    <citation type="submission" date="2017-06" db="EMBL/GenBank/DDBJ databases">
        <authorList>
            <person name="Kim H.J."/>
            <person name="Triplett B.A."/>
        </authorList>
    </citation>
    <scope>NUCLEOTIDE SEQUENCE [LARGE SCALE GENOMIC DNA]</scope>
    <source>
        <strain evidence="2 3">DSM 29150</strain>
    </source>
</reference>
<keyword evidence="3" id="KW-1185">Reference proteome</keyword>